<evidence type="ECO:0000256" key="1">
    <source>
        <dbReference type="ARBA" id="ARBA00004123"/>
    </source>
</evidence>
<keyword evidence="7" id="KW-1185">Reference proteome</keyword>
<dbReference type="Proteomes" id="UP000015453">
    <property type="component" value="Unassembled WGS sequence"/>
</dbReference>
<dbReference type="AlphaFoldDB" id="S8C966"/>
<keyword evidence="3" id="KW-0805">Transcription regulation</keyword>
<evidence type="ECO:0000256" key="2">
    <source>
        <dbReference type="ARBA" id="ARBA00008048"/>
    </source>
</evidence>
<dbReference type="PANTHER" id="PTHR13130">
    <property type="entry name" value="34 KDA TRANSCRIPTIONAL CO-ACTIVATOR-RELATED"/>
    <property type="match status" value="1"/>
</dbReference>
<dbReference type="GO" id="GO:0016592">
    <property type="term" value="C:mediator complex"/>
    <property type="evidence" value="ECO:0007669"/>
    <property type="project" value="InterPro"/>
</dbReference>
<name>S8C966_9LAMI</name>
<feature type="non-terminal residue" evidence="6">
    <location>
        <position position="1"/>
    </location>
</feature>
<evidence type="ECO:0000256" key="4">
    <source>
        <dbReference type="ARBA" id="ARBA00023163"/>
    </source>
</evidence>
<evidence type="ECO:0000313" key="6">
    <source>
        <dbReference type="EMBL" id="EPS63464.1"/>
    </source>
</evidence>
<keyword evidence="5" id="KW-0539">Nucleus</keyword>
<evidence type="ECO:0000256" key="3">
    <source>
        <dbReference type="ARBA" id="ARBA00023015"/>
    </source>
</evidence>
<comment type="subcellular location">
    <subcellularLocation>
        <location evidence="1">Nucleus</location>
    </subcellularLocation>
</comment>
<evidence type="ECO:0000313" key="7">
    <source>
        <dbReference type="Proteomes" id="UP000015453"/>
    </source>
</evidence>
<organism evidence="6 7">
    <name type="scientific">Genlisea aurea</name>
    <dbReference type="NCBI Taxonomy" id="192259"/>
    <lineage>
        <taxon>Eukaryota</taxon>
        <taxon>Viridiplantae</taxon>
        <taxon>Streptophyta</taxon>
        <taxon>Embryophyta</taxon>
        <taxon>Tracheophyta</taxon>
        <taxon>Spermatophyta</taxon>
        <taxon>Magnoliopsida</taxon>
        <taxon>eudicotyledons</taxon>
        <taxon>Gunneridae</taxon>
        <taxon>Pentapetalae</taxon>
        <taxon>asterids</taxon>
        <taxon>lamiids</taxon>
        <taxon>Lamiales</taxon>
        <taxon>Lentibulariaceae</taxon>
        <taxon>Genlisea</taxon>
    </lineage>
</organism>
<evidence type="ECO:0000256" key="5">
    <source>
        <dbReference type="ARBA" id="ARBA00023242"/>
    </source>
</evidence>
<dbReference type="GO" id="GO:0003713">
    <property type="term" value="F:transcription coactivator activity"/>
    <property type="evidence" value="ECO:0007669"/>
    <property type="project" value="TreeGrafter"/>
</dbReference>
<dbReference type="PANTHER" id="PTHR13130:SF4">
    <property type="entry name" value="MEDIATOR OF RNA POLYMERASE II TRANSCRIPTION SUBUNIT 27"/>
    <property type="match status" value="1"/>
</dbReference>
<accession>S8C966</accession>
<feature type="non-terminal residue" evidence="6">
    <location>
        <position position="280"/>
    </location>
</feature>
<dbReference type="InterPro" id="IPR021627">
    <property type="entry name" value="Mediator_Med27"/>
</dbReference>
<comment type="caution">
    <text evidence="6">The sequence shown here is derived from an EMBL/GenBank/DDBJ whole genome shotgun (WGS) entry which is preliminary data.</text>
</comment>
<keyword evidence="4" id="KW-0804">Transcription</keyword>
<comment type="similarity">
    <text evidence="2">Belongs to the Mediator complex subunit 27 family.</text>
</comment>
<reference evidence="6 7" key="1">
    <citation type="journal article" date="2013" name="BMC Genomics">
        <title>The miniature genome of a carnivorous plant Genlisea aurea contains a low number of genes and short non-coding sequences.</title>
        <authorList>
            <person name="Leushkin E.V."/>
            <person name="Sutormin R.A."/>
            <person name="Nabieva E.R."/>
            <person name="Penin A.A."/>
            <person name="Kondrashov A.S."/>
            <person name="Logacheva M.D."/>
        </authorList>
    </citation>
    <scope>NUCLEOTIDE SEQUENCE [LARGE SCALE GENOMIC DNA]</scope>
</reference>
<protein>
    <submittedName>
        <fullName evidence="6">Uncharacterized protein</fullName>
    </submittedName>
</protein>
<proteinExistence type="inferred from homology"/>
<dbReference type="EMBL" id="AUSU01005465">
    <property type="protein sequence ID" value="EPS63464.1"/>
    <property type="molecule type" value="Genomic_DNA"/>
</dbReference>
<dbReference type="OrthoDB" id="1868004at2759"/>
<dbReference type="GO" id="GO:0006357">
    <property type="term" value="P:regulation of transcription by RNA polymerase II"/>
    <property type="evidence" value="ECO:0007669"/>
    <property type="project" value="TreeGrafter"/>
</dbReference>
<sequence length="280" mass="30899">AATHVAAADAPPKQVAQALEQLGKVGRLIADVRIGTDRLLEALMMLSEESHGQHMDKCLNLIVKEDSMMHGYLHKLSAIGKQLEESGVLSDSFRLRCNTWGLHMPLVSPDGAVVAYAWKRQLAGQAGASAVERTRLALKAFKDQKKRFFPHLDDDSVFERPAKHCSHEELGDGRTLADVLSHLEKEIPDLQIYAHRRLDWLKRALELPYSPSERSLHSSKDHSFPGTSKWGEGAVSTTAHVSDKAAVIELLLPSIFRAVVSLHTEGSMDPDAVAFFSPDE</sequence>
<gene>
    <name evidence="6" type="ORF">M569_11320</name>
</gene>